<dbReference type="Pfam" id="PF00498">
    <property type="entry name" value="FHA"/>
    <property type="match status" value="1"/>
</dbReference>
<name>A0A2G6PH61_9GAMM</name>
<dbReference type="SUPFAM" id="SSF49879">
    <property type="entry name" value="SMAD/FHA domain"/>
    <property type="match status" value="1"/>
</dbReference>
<sequence>MVVFRLCVAGIQLSCQDSPQARTAFMWSRSWVSSYHARIHRLPGGMFRICDLGSANGTWVNGQQVRNQTDRESGCCHLQQALWSIL</sequence>
<gene>
    <name evidence="2" type="ORF">CSA09_01740</name>
</gene>
<comment type="caution">
    <text evidence="2">The sequence shown here is derived from an EMBL/GenBank/DDBJ whole genome shotgun (WGS) entry which is preliminary data.</text>
</comment>
<feature type="domain" description="FHA" evidence="1">
    <location>
        <begin position="32"/>
        <end position="65"/>
    </location>
</feature>
<accession>A0A2G6PH61</accession>
<evidence type="ECO:0000313" key="3">
    <source>
        <dbReference type="Proteomes" id="UP000229278"/>
    </source>
</evidence>
<organism evidence="2 3">
    <name type="scientific">Candidatus Contendibacter odensensis</name>
    <dbReference type="NCBI Taxonomy" id="1400860"/>
    <lineage>
        <taxon>Bacteria</taxon>
        <taxon>Pseudomonadati</taxon>
        <taxon>Pseudomonadota</taxon>
        <taxon>Gammaproteobacteria</taxon>
        <taxon>Candidatus Competibacteraceae</taxon>
        <taxon>Candidatus Contendibacter</taxon>
    </lineage>
</organism>
<dbReference type="CDD" id="cd00060">
    <property type="entry name" value="FHA"/>
    <property type="match status" value="1"/>
</dbReference>
<dbReference type="Proteomes" id="UP000229278">
    <property type="component" value="Unassembled WGS sequence"/>
</dbReference>
<evidence type="ECO:0000313" key="2">
    <source>
        <dbReference type="EMBL" id="PIE83590.1"/>
    </source>
</evidence>
<evidence type="ECO:0000259" key="1">
    <source>
        <dbReference type="PROSITE" id="PS50006"/>
    </source>
</evidence>
<dbReference type="InterPro" id="IPR008984">
    <property type="entry name" value="SMAD_FHA_dom_sf"/>
</dbReference>
<protein>
    <recommendedName>
        <fullName evidence="1">FHA domain-containing protein</fullName>
    </recommendedName>
</protein>
<dbReference type="PROSITE" id="PS50006">
    <property type="entry name" value="FHA_DOMAIN"/>
    <property type="match status" value="1"/>
</dbReference>
<dbReference type="AlphaFoldDB" id="A0A2G6PH61"/>
<dbReference type="InterPro" id="IPR000253">
    <property type="entry name" value="FHA_dom"/>
</dbReference>
<proteinExistence type="predicted"/>
<dbReference type="Gene3D" id="2.60.200.20">
    <property type="match status" value="1"/>
</dbReference>
<dbReference type="EMBL" id="PDTV01000004">
    <property type="protein sequence ID" value="PIE83590.1"/>
    <property type="molecule type" value="Genomic_DNA"/>
</dbReference>
<reference evidence="2 3" key="1">
    <citation type="submission" date="2017-10" db="EMBL/GenBank/DDBJ databases">
        <title>Novel microbial diversity and functional potential in the marine mammal oral microbiome.</title>
        <authorList>
            <person name="Dudek N.K."/>
            <person name="Sun C.L."/>
            <person name="Burstein D."/>
            <person name="Kantor R.S."/>
            <person name="Aliaga Goltsman D.S."/>
            <person name="Bik E.M."/>
            <person name="Thomas B.C."/>
            <person name="Banfield J.F."/>
            <person name="Relman D.A."/>
        </authorList>
    </citation>
    <scope>NUCLEOTIDE SEQUENCE [LARGE SCALE GENOMIC DNA]</scope>
    <source>
        <strain evidence="2">DOLJORAL78_50_517</strain>
    </source>
</reference>